<keyword evidence="1" id="KW-0472">Membrane</keyword>
<organism evidence="2 3">
    <name type="scientific">Tritrichomonas musculus</name>
    <dbReference type="NCBI Taxonomy" id="1915356"/>
    <lineage>
        <taxon>Eukaryota</taxon>
        <taxon>Metamonada</taxon>
        <taxon>Parabasalia</taxon>
        <taxon>Tritrichomonadida</taxon>
        <taxon>Tritrichomonadidae</taxon>
        <taxon>Tritrichomonas</taxon>
    </lineage>
</organism>
<name>A0ABR2HJI6_9EUKA</name>
<keyword evidence="3" id="KW-1185">Reference proteome</keyword>
<evidence type="ECO:0000313" key="2">
    <source>
        <dbReference type="EMBL" id="KAK8848040.1"/>
    </source>
</evidence>
<gene>
    <name evidence="2" type="ORF">M9Y10_019094</name>
</gene>
<comment type="caution">
    <text evidence="2">The sequence shown here is derived from an EMBL/GenBank/DDBJ whole genome shotgun (WGS) entry which is preliminary data.</text>
</comment>
<accession>A0ABR2HJI6</accession>
<reference evidence="2 3" key="1">
    <citation type="submission" date="2024-04" db="EMBL/GenBank/DDBJ databases">
        <title>Tritrichomonas musculus Genome.</title>
        <authorList>
            <person name="Alves-Ferreira E."/>
            <person name="Grigg M."/>
            <person name="Lorenzi H."/>
            <person name="Galac M."/>
        </authorList>
    </citation>
    <scope>NUCLEOTIDE SEQUENCE [LARGE SCALE GENOMIC DNA]</scope>
    <source>
        <strain evidence="2 3">EAF2021</strain>
    </source>
</reference>
<proteinExistence type="predicted"/>
<evidence type="ECO:0000313" key="3">
    <source>
        <dbReference type="Proteomes" id="UP001470230"/>
    </source>
</evidence>
<evidence type="ECO:0000256" key="1">
    <source>
        <dbReference type="SAM" id="Phobius"/>
    </source>
</evidence>
<protein>
    <submittedName>
        <fullName evidence="2">Uncharacterized protein</fullName>
    </submittedName>
</protein>
<sequence>MVVNDLDYTNNVTLPKIVFTECKAKYGGAVYIQYKSERVPVRVTKCDFIKNTLTDPSSTSAKGSAFFLKTRKSQVNRCKFIENSGGSSVLEFQSISNEGRATNLNENEFLDIFDSFSISESKFEVTKTSMSSLRFIPGNIKTHFIINKCIFIGDLADNAYHIEGQWNDVTKQQLSMKINACKFSTDYKRSLNLDPSQNVDLNNLVFDYSGDADIIKRAAGVPWKAITIIIASALVVVAIVFISLIVYLKKMKSGKVISDGNDNEYANETFTLLNQNLI</sequence>
<feature type="transmembrane region" description="Helical" evidence="1">
    <location>
        <begin position="225"/>
        <end position="248"/>
    </location>
</feature>
<dbReference type="Proteomes" id="UP001470230">
    <property type="component" value="Unassembled WGS sequence"/>
</dbReference>
<dbReference type="EMBL" id="JAPFFF010000027">
    <property type="protein sequence ID" value="KAK8848040.1"/>
    <property type="molecule type" value="Genomic_DNA"/>
</dbReference>
<keyword evidence="1" id="KW-1133">Transmembrane helix</keyword>
<keyword evidence="1" id="KW-0812">Transmembrane</keyword>